<dbReference type="RefSeq" id="WP_145771787.1">
    <property type="nucleotide sequence ID" value="NZ_LR778301.1"/>
</dbReference>
<evidence type="ECO:0000256" key="9">
    <source>
        <dbReference type="ARBA" id="ARBA00022840"/>
    </source>
</evidence>
<name>A0A6S6XTA9_9PROT</name>
<evidence type="ECO:0000256" key="4">
    <source>
        <dbReference type="ARBA" id="ARBA00022553"/>
    </source>
</evidence>
<keyword evidence="5" id="KW-0808">Transferase</keyword>
<evidence type="ECO:0000256" key="10">
    <source>
        <dbReference type="ARBA" id="ARBA00022989"/>
    </source>
</evidence>
<keyword evidence="11" id="KW-0902">Two-component regulatory system</keyword>
<dbReference type="InterPro" id="IPR003018">
    <property type="entry name" value="GAF"/>
</dbReference>
<accession>A0A6S6XTA9</accession>
<dbReference type="GO" id="GO:0005886">
    <property type="term" value="C:plasma membrane"/>
    <property type="evidence" value="ECO:0007669"/>
    <property type="project" value="TreeGrafter"/>
</dbReference>
<keyword evidence="14" id="KW-1185">Reference proteome</keyword>
<dbReference type="InterPro" id="IPR036890">
    <property type="entry name" value="HATPase_C_sf"/>
</dbReference>
<dbReference type="Gene3D" id="3.30.450.40">
    <property type="match status" value="1"/>
</dbReference>
<dbReference type="Gene3D" id="1.20.120.620">
    <property type="entry name" value="Backbone structure of the membrane domain of e. Coli histidine kinase receptor kdpd"/>
    <property type="match status" value="1"/>
</dbReference>
<dbReference type="GO" id="GO:0000155">
    <property type="term" value="F:phosphorelay sensor kinase activity"/>
    <property type="evidence" value="ECO:0007669"/>
    <property type="project" value="InterPro"/>
</dbReference>
<comment type="catalytic activity">
    <reaction evidence="1">
        <text>ATP + protein L-histidine = ADP + protein N-phospho-L-histidine.</text>
        <dbReference type="EC" id="2.7.13.3"/>
    </reaction>
</comment>
<dbReference type="SMART" id="SM00387">
    <property type="entry name" value="HATPase_c"/>
    <property type="match status" value="1"/>
</dbReference>
<dbReference type="SUPFAM" id="SSF55874">
    <property type="entry name" value="ATPase domain of HSP90 chaperone/DNA topoisomerase II/histidine kinase"/>
    <property type="match status" value="1"/>
</dbReference>
<dbReference type="EC" id="2.7.13.3" evidence="3"/>
<protein>
    <recommendedName>
        <fullName evidence="3">histidine kinase</fullName>
        <ecNumber evidence="3">2.7.13.3</ecNumber>
    </recommendedName>
</protein>
<dbReference type="PANTHER" id="PTHR45569">
    <property type="entry name" value="SENSOR PROTEIN KDPD"/>
    <property type="match status" value="1"/>
</dbReference>
<comment type="subcellular location">
    <subcellularLocation>
        <location evidence="2">Membrane</location>
        <topology evidence="2">Multi-pass membrane protein</topology>
    </subcellularLocation>
</comment>
<keyword evidence="8 13" id="KW-0418">Kinase</keyword>
<evidence type="ECO:0000256" key="8">
    <source>
        <dbReference type="ARBA" id="ARBA00022777"/>
    </source>
</evidence>
<keyword evidence="10" id="KW-1133">Transmembrane helix</keyword>
<dbReference type="PROSITE" id="PS50109">
    <property type="entry name" value="HIS_KIN"/>
    <property type="match status" value="1"/>
</dbReference>
<dbReference type="GO" id="GO:0042802">
    <property type="term" value="F:identical protein binding"/>
    <property type="evidence" value="ECO:0007669"/>
    <property type="project" value="UniProtKB-ARBA"/>
</dbReference>
<evidence type="ECO:0000256" key="5">
    <source>
        <dbReference type="ARBA" id="ARBA00022679"/>
    </source>
</evidence>
<dbReference type="GO" id="GO:0005524">
    <property type="term" value="F:ATP binding"/>
    <property type="evidence" value="ECO:0007669"/>
    <property type="project" value="UniProtKB-KW"/>
</dbReference>
<dbReference type="InterPro" id="IPR052023">
    <property type="entry name" value="Histidine_kinase_KdpD"/>
</dbReference>
<dbReference type="InterPro" id="IPR004358">
    <property type="entry name" value="Sig_transdc_His_kin-like_C"/>
</dbReference>
<dbReference type="KEGG" id="doe:DENOEST_0815"/>
<evidence type="ECO:0000256" key="2">
    <source>
        <dbReference type="ARBA" id="ARBA00004141"/>
    </source>
</evidence>
<dbReference type="Gene3D" id="1.10.287.130">
    <property type="match status" value="1"/>
</dbReference>
<keyword evidence="7" id="KW-0547">Nucleotide-binding</keyword>
<dbReference type="Pfam" id="PF13492">
    <property type="entry name" value="GAF_3"/>
    <property type="match status" value="1"/>
</dbReference>
<dbReference type="InterPro" id="IPR003594">
    <property type="entry name" value="HATPase_dom"/>
</dbReference>
<evidence type="ECO:0000313" key="13">
    <source>
        <dbReference type="EMBL" id="CAB1367980.1"/>
    </source>
</evidence>
<dbReference type="PANTHER" id="PTHR45569:SF1">
    <property type="entry name" value="SENSOR PROTEIN KDPD"/>
    <property type="match status" value="1"/>
</dbReference>
<keyword evidence="12" id="KW-0472">Membrane</keyword>
<dbReference type="InterPro" id="IPR003661">
    <property type="entry name" value="HisK_dim/P_dom"/>
</dbReference>
<dbReference type="CDD" id="cd00082">
    <property type="entry name" value="HisKA"/>
    <property type="match status" value="1"/>
</dbReference>
<dbReference type="InterPro" id="IPR038318">
    <property type="entry name" value="KdpD_sf"/>
</dbReference>
<evidence type="ECO:0000256" key="11">
    <source>
        <dbReference type="ARBA" id="ARBA00023012"/>
    </source>
</evidence>
<evidence type="ECO:0000256" key="3">
    <source>
        <dbReference type="ARBA" id="ARBA00012438"/>
    </source>
</evidence>
<keyword evidence="9" id="KW-0067">ATP-binding</keyword>
<sequence length="512" mass="54979">MLEQTPSDSGNSFPRPRLAYLKAVLACLLTALLAALLRSYVDLANIVMLFLLTVFLCAVRLGRGPAVVSAFLSVGLFDFFFVPPHLSFAVADVQYLITFAVMLAVGLISAHLTAGMAEQAELARRRERETRALYEMARELGAALGTEQVAEITQRFLAQARRLHSALFFVDEAGQLVAGPAIGHPPGRIEFGFARAAFVQGEVLEMDTLAGSGMAAIYLPLRTPLQVRGVLAVSPLDVGEEALRAQRPLLNTVASLIAIAVERLHYVEIAQAHSLQIESEKLRNSILSALSHDLRTPLTAMVGLADSLVLSRAPLPPSARETAQTLADLARAMSRMLGNLLDMARLQAGRVSLRKEWQPLEEVVGSALRLLESALAHHRVEIRLAPDLPLVCFDAVLVERVLCNLLENAAKFAPAESAIELEATVAQGMLVVAVNDRGPGFPPGMEQKVFEMFARGMPESATPGVGLGLAICKSIVTVHGGCMQVELRPGGGARVSFTLPLGTPPAVEEETE</sequence>
<keyword evidence="6" id="KW-0812">Transmembrane</keyword>
<evidence type="ECO:0000313" key="14">
    <source>
        <dbReference type="Proteomes" id="UP000515733"/>
    </source>
</evidence>
<dbReference type="SUPFAM" id="SSF55781">
    <property type="entry name" value="GAF domain-like"/>
    <property type="match status" value="1"/>
</dbReference>
<dbReference type="SUPFAM" id="SSF47384">
    <property type="entry name" value="Homodimeric domain of signal transducing histidine kinase"/>
    <property type="match status" value="1"/>
</dbReference>
<dbReference type="Pfam" id="PF00512">
    <property type="entry name" value="HisKA"/>
    <property type="match status" value="1"/>
</dbReference>
<organism evidence="13 14">
    <name type="scientific">Denitratisoma oestradiolicum</name>
    <dbReference type="NCBI Taxonomy" id="311182"/>
    <lineage>
        <taxon>Bacteria</taxon>
        <taxon>Pseudomonadati</taxon>
        <taxon>Pseudomonadota</taxon>
        <taxon>Betaproteobacteria</taxon>
        <taxon>Nitrosomonadales</taxon>
        <taxon>Sterolibacteriaceae</taxon>
        <taxon>Denitratisoma</taxon>
    </lineage>
</organism>
<dbReference type="InterPro" id="IPR025201">
    <property type="entry name" value="KdpD_TM"/>
</dbReference>
<evidence type="ECO:0000256" key="7">
    <source>
        <dbReference type="ARBA" id="ARBA00022741"/>
    </source>
</evidence>
<evidence type="ECO:0000256" key="1">
    <source>
        <dbReference type="ARBA" id="ARBA00000085"/>
    </source>
</evidence>
<evidence type="ECO:0000256" key="12">
    <source>
        <dbReference type="ARBA" id="ARBA00023136"/>
    </source>
</evidence>
<dbReference type="InterPro" id="IPR005467">
    <property type="entry name" value="His_kinase_dom"/>
</dbReference>
<dbReference type="PRINTS" id="PR00344">
    <property type="entry name" value="BCTRLSENSOR"/>
</dbReference>
<proteinExistence type="predicted"/>
<dbReference type="AlphaFoldDB" id="A0A6S6XTA9"/>
<dbReference type="EMBL" id="LR778301">
    <property type="protein sequence ID" value="CAB1367980.1"/>
    <property type="molecule type" value="Genomic_DNA"/>
</dbReference>
<dbReference type="CDD" id="cd00075">
    <property type="entry name" value="HATPase"/>
    <property type="match status" value="1"/>
</dbReference>
<evidence type="ECO:0000256" key="6">
    <source>
        <dbReference type="ARBA" id="ARBA00022692"/>
    </source>
</evidence>
<dbReference type="Gene3D" id="3.30.565.10">
    <property type="entry name" value="Histidine kinase-like ATPase, C-terminal domain"/>
    <property type="match status" value="1"/>
</dbReference>
<dbReference type="Pfam" id="PF13493">
    <property type="entry name" value="DUF4118"/>
    <property type="match status" value="1"/>
</dbReference>
<dbReference type="InterPro" id="IPR036097">
    <property type="entry name" value="HisK_dim/P_sf"/>
</dbReference>
<dbReference type="InterPro" id="IPR029016">
    <property type="entry name" value="GAF-like_dom_sf"/>
</dbReference>
<reference evidence="13 14" key="1">
    <citation type="submission" date="2020-03" db="EMBL/GenBank/DDBJ databases">
        <authorList>
            <consortium name="Genoscope - CEA"/>
            <person name="William W."/>
        </authorList>
    </citation>
    <scope>NUCLEOTIDE SEQUENCE [LARGE SCALE GENOMIC DNA]</scope>
    <source>
        <strain evidence="14">DSM 16959</strain>
    </source>
</reference>
<dbReference type="FunFam" id="3.30.565.10:FF:000042">
    <property type="entry name" value="Two-component sensor histidine kinase KdpD"/>
    <property type="match status" value="1"/>
</dbReference>
<dbReference type="OrthoDB" id="9806130at2"/>
<dbReference type="Pfam" id="PF02518">
    <property type="entry name" value="HATPase_c"/>
    <property type="match status" value="1"/>
</dbReference>
<dbReference type="Proteomes" id="UP000515733">
    <property type="component" value="Chromosome"/>
</dbReference>
<gene>
    <name evidence="13" type="ORF">DENOEST_0815</name>
</gene>
<keyword evidence="4" id="KW-0597">Phosphoprotein</keyword>
<dbReference type="SMART" id="SM00388">
    <property type="entry name" value="HisKA"/>
    <property type="match status" value="1"/>
</dbReference>